<dbReference type="Gene3D" id="1.10.565.10">
    <property type="entry name" value="Retinoid X Receptor"/>
    <property type="match status" value="1"/>
</dbReference>
<dbReference type="InterPro" id="IPR000536">
    <property type="entry name" value="Nucl_hrmn_rcpt_lig-bd"/>
</dbReference>
<accession>A0A914C956</accession>
<evidence type="ECO:0000256" key="4">
    <source>
        <dbReference type="SAM" id="MobiDB-lite"/>
    </source>
</evidence>
<keyword evidence="3" id="KW-0675">Receptor</keyword>
<dbReference type="PROSITE" id="PS51843">
    <property type="entry name" value="NR_LBD"/>
    <property type="match status" value="1"/>
</dbReference>
<proteinExistence type="predicted"/>
<keyword evidence="2" id="KW-0804">Transcription</keyword>
<dbReference type="SMART" id="SM00430">
    <property type="entry name" value="HOLI"/>
    <property type="match status" value="1"/>
</dbReference>
<feature type="compositionally biased region" description="Polar residues" evidence="4">
    <location>
        <begin position="11"/>
        <end position="22"/>
    </location>
</feature>
<dbReference type="Proteomes" id="UP000887540">
    <property type="component" value="Unplaced"/>
</dbReference>
<evidence type="ECO:0000313" key="7">
    <source>
        <dbReference type="WBParaSite" id="ACRNAN_Path_620.g2308.t2"/>
    </source>
</evidence>
<feature type="domain" description="NR LBD" evidence="5">
    <location>
        <begin position="57"/>
        <end position="289"/>
    </location>
</feature>
<dbReference type="Pfam" id="PF00104">
    <property type="entry name" value="Hormone_recep"/>
    <property type="match status" value="1"/>
</dbReference>
<dbReference type="AlphaFoldDB" id="A0A914C956"/>
<evidence type="ECO:0000256" key="2">
    <source>
        <dbReference type="ARBA" id="ARBA00023163"/>
    </source>
</evidence>
<evidence type="ECO:0000313" key="6">
    <source>
        <dbReference type="Proteomes" id="UP000887540"/>
    </source>
</evidence>
<keyword evidence="1" id="KW-0805">Transcription regulation</keyword>
<keyword evidence="6" id="KW-1185">Reference proteome</keyword>
<reference evidence="7" key="1">
    <citation type="submission" date="2022-11" db="UniProtKB">
        <authorList>
            <consortium name="WormBaseParasite"/>
        </authorList>
    </citation>
    <scope>IDENTIFICATION</scope>
</reference>
<dbReference type="InterPro" id="IPR051152">
    <property type="entry name" value="C.elegans_Orphan_NR"/>
</dbReference>
<name>A0A914C956_9BILA</name>
<organism evidence="6 7">
    <name type="scientific">Acrobeloides nanus</name>
    <dbReference type="NCBI Taxonomy" id="290746"/>
    <lineage>
        <taxon>Eukaryota</taxon>
        <taxon>Metazoa</taxon>
        <taxon>Ecdysozoa</taxon>
        <taxon>Nematoda</taxon>
        <taxon>Chromadorea</taxon>
        <taxon>Rhabditida</taxon>
        <taxon>Tylenchina</taxon>
        <taxon>Cephalobomorpha</taxon>
        <taxon>Cephaloboidea</taxon>
        <taxon>Cephalobidae</taxon>
        <taxon>Acrobeloides</taxon>
    </lineage>
</organism>
<evidence type="ECO:0000259" key="5">
    <source>
        <dbReference type="PROSITE" id="PS51843"/>
    </source>
</evidence>
<evidence type="ECO:0000256" key="1">
    <source>
        <dbReference type="ARBA" id="ARBA00023015"/>
    </source>
</evidence>
<dbReference type="PANTHER" id="PTHR45680">
    <property type="entry name" value="NUCLEAR HORMONE RECEPTOR FAMILY"/>
    <property type="match status" value="1"/>
</dbReference>
<sequence length="289" mass="33965">MKLESGKEIPSPSNEIRNSLTAQPTSSVIRPFSAIELFPYTRLIFKEDGRTLVDMSPIEAAINEILNSSHASPVMPGIKLTFMQQLNYGFAVFDNEFKPKEPITVTNKLDQHVLLKYHEKFMLVLAKILMICDQFATLDFNDKLYLFKNSWHIFYLIERHYTSIEYFGRAKEDLRVFINDQIAVDYNDDNEFHIKGVNQKLFNRNRQLWLPFRDKFVKNLIIPMKDLQITQYELAFLLSHILWNVQNSEGLSEETIKIAKQVTEQTAMELHNYFLYEKVSFCLLKPHKK</sequence>
<dbReference type="WBParaSite" id="ACRNAN_Path_620.g2308.t2">
    <property type="protein sequence ID" value="ACRNAN_Path_620.g2308.t2"/>
    <property type="gene ID" value="ACRNAN_Path_620.g2308"/>
</dbReference>
<dbReference type="InterPro" id="IPR035500">
    <property type="entry name" value="NHR-like_dom_sf"/>
</dbReference>
<feature type="region of interest" description="Disordered" evidence="4">
    <location>
        <begin position="1"/>
        <end position="22"/>
    </location>
</feature>
<dbReference type="PANTHER" id="PTHR45680:SF29">
    <property type="entry name" value="NUCLEAR HORMONE RECEPTOR FAMILY"/>
    <property type="match status" value="1"/>
</dbReference>
<evidence type="ECO:0000256" key="3">
    <source>
        <dbReference type="ARBA" id="ARBA00023170"/>
    </source>
</evidence>
<dbReference type="SUPFAM" id="SSF48508">
    <property type="entry name" value="Nuclear receptor ligand-binding domain"/>
    <property type="match status" value="1"/>
</dbReference>
<protein>
    <submittedName>
        <fullName evidence="7">NR LBD domain-containing protein</fullName>
    </submittedName>
</protein>